<dbReference type="InterPro" id="IPR013149">
    <property type="entry name" value="ADH-like_C"/>
</dbReference>
<dbReference type="InterPro" id="IPR020843">
    <property type="entry name" value="ER"/>
</dbReference>
<keyword evidence="1" id="KW-0560">Oxidoreductase</keyword>
<dbReference type="EMBL" id="BAABHO010000014">
    <property type="protein sequence ID" value="GAA4787057.1"/>
    <property type="molecule type" value="Genomic_DNA"/>
</dbReference>
<dbReference type="InterPro" id="IPR045010">
    <property type="entry name" value="MDR_fam"/>
</dbReference>
<organism evidence="3 4">
    <name type="scientific">Actinomycetospora chlora</name>
    <dbReference type="NCBI Taxonomy" id="663608"/>
    <lineage>
        <taxon>Bacteria</taxon>
        <taxon>Bacillati</taxon>
        <taxon>Actinomycetota</taxon>
        <taxon>Actinomycetes</taxon>
        <taxon>Pseudonocardiales</taxon>
        <taxon>Pseudonocardiaceae</taxon>
        <taxon>Actinomycetospora</taxon>
    </lineage>
</organism>
<dbReference type="Pfam" id="PF16884">
    <property type="entry name" value="ADH_N_2"/>
    <property type="match status" value="1"/>
</dbReference>
<dbReference type="Pfam" id="PF00107">
    <property type="entry name" value="ADH_zinc_N"/>
    <property type="match status" value="1"/>
</dbReference>
<dbReference type="SUPFAM" id="SSF51735">
    <property type="entry name" value="NAD(P)-binding Rossmann-fold domains"/>
    <property type="match status" value="1"/>
</dbReference>
<proteinExistence type="predicted"/>
<protein>
    <submittedName>
        <fullName evidence="3">NADP-dependent oxidoreductase</fullName>
    </submittedName>
</protein>
<dbReference type="InterPro" id="IPR036291">
    <property type="entry name" value="NAD(P)-bd_dom_sf"/>
</dbReference>
<dbReference type="PANTHER" id="PTHR43205:SF7">
    <property type="entry name" value="PROSTAGLANDIN REDUCTASE 1"/>
    <property type="match status" value="1"/>
</dbReference>
<dbReference type="Gene3D" id="3.40.50.720">
    <property type="entry name" value="NAD(P)-binding Rossmann-like Domain"/>
    <property type="match status" value="1"/>
</dbReference>
<dbReference type="PANTHER" id="PTHR43205">
    <property type="entry name" value="PROSTAGLANDIN REDUCTASE"/>
    <property type="match status" value="1"/>
</dbReference>
<name>A0ABP9AWT9_9PSEU</name>
<comment type="caution">
    <text evidence="3">The sequence shown here is derived from an EMBL/GenBank/DDBJ whole genome shotgun (WGS) entry which is preliminary data.</text>
</comment>
<gene>
    <name evidence="3" type="ORF">GCM10023200_21470</name>
</gene>
<sequence>MSLPDPLPDRARAVHLVARPAGALTTDVFRTVEVPVGPPAPGRLLVRTGHLGLAAVLRERMDADADLPFPPLALDEPVDGPAVGTVLAPEGGPVPAGTLVSFWGPWSEYADVPASAVQVLDPTLLPAPEYHLATGNGATALYGVRDVAGVRDGDVVLVTGAAGGVGSLAGQIARRLGAARVIGTAGSLDKCRWLVDELGLDAAIDHHDPGLPDALRAAAPEGVTAVLDLVGGTQLEAAVEVAAPHARLAIGGALATQQAGAPWPRLDTQRAIVRGIHLRGFALSHAPHVLGEWPAAFGRWLAEGLVFPHTVVEGGLDAAPGALVDLLAGRFRGHVSVRVS</sequence>
<dbReference type="InterPro" id="IPR041694">
    <property type="entry name" value="ADH_N_2"/>
</dbReference>
<dbReference type="PROSITE" id="PS01162">
    <property type="entry name" value="QOR_ZETA_CRYSTAL"/>
    <property type="match status" value="1"/>
</dbReference>
<evidence type="ECO:0000259" key="2">
    <source>
        <dbReference type="SMART" id="SM00829"/>
    </source>
</evidence>
<feature type="domain" description="Enoyl reductase (ER)" evidence="2">
    <location>
        <begin position="22"/>
        <end position="337"/>
    </location>
</feature>
<reference evidence="4" key="1">
    <citation type="journal article" date="2019" name="Int. J. Syst. Evol. Microbiol.">
        <title>The Global Catalogue of Microorganisms (GCM) 10K type strain sequencing project: providing services to taxonomists for standard genome sequencing and annotation.</title>
        <authorList>
            <consortium name="The Broad Institute Genomics Platform"/>
            <consortium name="The Broad Institute Genome Sequencing Center for Infectious Disease"/>
            <person name="Wu L."/>
            <person name="Ma J."/>
        </authorList>
    </citation>
    <scope>NUCLEOTIDE SEQUENCE [LARGE SCALE GENOMIC DNA]</scope>
    <source>
        <strain evidence="4">JCM 17979</strain>
    </source>
</reference>
<dbReference type="SMART" id="SM00829">
    <property type="entry name" value="PKS_ER"/>
    <property type="match status" value="1"/>
</dbReference>
<dbReference type="CDD" id="cd05288">
    <property type="entry name" value="PGDH"/>
    <property type="match status" value="1"/>
</dbReference>
<accession>A0ABP9AWT9</accession>
<dbReference type="InterPro" id="IPR002364">
    <property type="entry name" value="Quin_OxRdtase/zeta-crystal_CS"/>
</dbReference>
<evidence type="ECO:0000256" key="1">
    <source>
        <dbReference type="ARBA" id="ARBA00023002"/>
    </source>
</evidence>
<dbReference type="SUPFAM" id="SSF50129">
    <property type="entry name" value="GroES-like"/>
    <property type="match status" value="1"/>
</dbReference>
<evidence type="ECO:0000313" key="4">
    <source>
        <dbReference type="Proteomes" id="UP001500928"/>
    </source>
</evidence>
<dbReference type="Proteomes" id="UP001500928">
    <property type="component" value="Unassembled WGS sequence"/>
</dbReference>
<dbReference type="RefSeq" id="WP_345414002.1">
    <property type="nucleotide sequence ID" value="NZ_BAABHO010000014.1"/>
</dbReference>
<dbReference type="InterPro" id="IPR011032">
    <property type="entry name" value="GroES-like_sf"/>
</dbReference>
<dbReference type="Gene3D" id="3.90.180.10">
    <property type="entry name" value="Medium-chain alcohol dehydrogenases, catalytic domain"/>
    <property type="match status" value="1"/>
</dbReference>
<keyword evidence="4" id="KW-1185">Reference proteome</keyword>
<evidence type="ECO:0000313" key="3">
    <source>
        <dbReference type="EMBL" id="GAA4787057.1"/>
    </source>
</evidence>